<dbReference type="InterPro" id="IPR050600">
    <property type="entry name" value="SETD3_SETD6_MTase"/>
</dbReference>
<gene>
    <name evidence="1" type="ORF">CEY00_Acc07649</name>
</gene>
<dbReference type="InParanoid" id="A0A2R6RCS8"/>
<dbReference type="InterPro" id="IPR046341">
    <property type="entry name" value="SET_dom_sf"/>
</dbReference>
<dbReference type="CDD" id="cd10527">
    <property type="entry name" value="SET_LSMT"/>
    <property type="match status" value="1"/>
</dbReference>
<dbReference type="PANTHER" id="PTHR13271">
    <property type="entry name" value="UNCHARACTERIZED PUTATIVE METHYLTRANSFERASE"/>
    <property type="match status" value="1"/>
</dbReference>
<dbReference type="GO" id="GO:0032259">
    <property type="term" value="P:methylation"/>
    <property type="evidence" value="ECO:0007669"/>
    <property type="project" value="UniProtKB-KW"/>
</dbReference>
<keyword evidence="1" id="KW-0808">Transferase</keyword>
<evidence type="ECO:0000313" key="1">
    <source>
        <dbReference type="EMBL" id="PSS26353.1"/>
    </source>
</evidence>
<keyword evidence="1" id="KW-0489">Methyltransferase</keyword>
<dbReference type="OrthoDB" id="42889at2759"/>
<comment type="caution">
    <text evidence="1">The sequence shown here is derived from an EMBL/GenBank/DDBJ whole genome shotgun (WGS) entry which is preliminary data.</text>
</comment>
<dbReference type="EMBL" id="NKQK01000007">
    <property type="protein sequence ID" value="PSS26353.1"/>
    <property type="molecule type" value="Genomic_DNA"/>
</dbReference>
<dbReference type="Proteomes" id="UP000241394">
    <property type="component" value="Chromosome LG7"/>
</dbReference>
<dbReference type="Gene3D" id="3.90.1410.10">
    <property type="entry name" value="set domain protein methyltransferase, domain 1"/>
    <property type="match status" value="1"/>
</dbReference>
<sequence>MPLPNPNKSGHAKPRRIRARPIPPMVTGILLAVPLDMAITPMRVLQDPILSLECSAMFEEGEVDDRFSMILFLTNERLRKNSSWKPKLCLGNLDMLPTTFGNPLWFADDELLELKGTTVYCATELQKKKLHSLYDGRVKNLTYRDKVKNLVNKLLVLSGEIERMVDLEEGSGTEDNDAELLQKALSSDIPEGHGRY</sequence>
<dbReference type="SUPFAM" id="SSF82199">
    <property type="entry name" value="SET domain"/>
    <property type="match status" value="1"/>
</dbReference>
<reference evidence="2" key="2">
    <citation type="journal article" date="2018" name="BMC Genomics">
        <title>A manually annotated Actinidia chinensis var. chinensis (kiwifruit) genome highlights the challenges associated with draft genomes and gene prediction in plants.</title>
        <authorList>
            <person name="Pilkington S.M."/>
            <person name="Crowhurst R."/>
            <person name="Hilario E."/>
            <person name="Nardozza S."/>
            <person name="Fraser L."/>
            <person name="Peng Y."/>
            <person name="Gunaseelan K."/>
            <person name="Simpson R."/>
            <person name="Tahir J."/>
            <person name="Deroles S.C."/>
            <person name="Templeton K."/>
            <person name="Luo Z."/>
            <person name="Davy M."/>
            <person name="Cheng C."/>
            <person name="McNeilage M."/>
            <person name="Scaglione D."/>
            <person name="Liu Y."/>
            <person name="Zhang Q."/>
            <person name="Datson P."/>
            <person name="De Silva N."/>
            <person name="Gardiner S.E."/>
            <person name="Bassett H."/>
            <person name="Chagne D."/>
            <person name="McCallum J."/>
            <person name="Dzierzon H."/>
            <person name="Deng C."/>
            <person name="Wang Y.Y."/>
            <person name="Barron L."/>
            <person name="Manako K."/>
            <person name="Bowen J."/>
            <person name="Foster T.M."/>
            <person name="Erridge Z.A."/>
            <person name="Tiffin H."/>
            <person name="Waite C.N."/>
            <person name="Davies K.M."/>
            <person name="Grierson E.P."/>
            <person name="Laing W.A."/>
            <person name="Kirk R."/>
            <person name="Chen X."/>
            <person name="Wood M."/>
            <person name="Montefiori M."/>
            <person name="Brummell D.A."/>
            <person name="Schwinn K.E."/>
            <person name="Catanach A."/>
            <person name="Fullerton C."/>
            <person name="Li D."/>
            <person name="Meiyalaghan S."/>
            <person name="Nieuwenhuizen N."/>
            <person name="Read N."/>
            <person name="Prakash R."/>
            <person name="Hunter D."/>
            <person name="Zhang H."/>
            <person name="McKenzie M."/>
            <person name="Knabel M."/>
            <person name="Harris A."/>
            <person name="Allan A.C."/>
            <person name="Gleave A."/>
            <person name="Chen A."/>
            <person name="Janssen B.J."/>
            <person name="Plunkett B."/>
            <person name="Ampomah-Dwamena C."/>
            <person name="Voogd C."/>
            <person name="Leif D."/>
            <person name="Lafferty D."/>
            <person name="Souleyre E.J.F."/>
            <person name="Varkonyi-Gasic E."/>
            <person name="Gambi F."/>
            <person name="Hanley J."/>
            <person name="Yao J.L."/>
            <person name="Cheung J."/>
            <person name="David K.M."/>
            <person name="Warren B."/>
            <person name="Marsh K."/>
            <person name="Snowden K.C."/>
            <person name="Lin-Wang K."/>
            <person name="Brian L."/>
            <person name="Martinez-Sanchez M."/>
            <person name="Wang M."/>
            <person name="Ileperuma N."/>
            <person name="Macnee N."/>
            <person name="Campin R."/>
            <person name="McAtee P."/>
            <person name="Drummond R.S.M."/>
            <person name="Espley R.V."/>
            <person name="Ireland H.S."/>
            <person name="Wu R."/>
            <person name="Atkinson R.G."/>
            <person name="Karunairetnam S."/>
            <person name="Bulley S."/>
            <person name="Chunkath S."/>
            <person name="Hanley Z."/>
            <person name="Storey R."/>
            <person name="Thrimawithana A.H."/>
            <person name="Thomson S."/>
            <person name="David C."/>
            <person name="Testolin R."/>
            <person name="Huang H."/>
            <person name="Hellens R.P."/>
            <person name="Schaffer R.J."/>
        </authorList>
    </citation>
    <scope>NUCLEOTIDE SEQUENCE [LARGE SCALE GENOMIC DNA]</scope>
    <source>
        <strain evidence="2">cv. Red5</strain>
    </source>
</reference>
<dbReference type="Gramene" id="PSS26353">
    <property type="protein sequence ID" value="PSS26353"/>
    <property type="gene ID" value="CEY00_Acc07649"/>
</dbReference>
<dbReference type="PANTHER" id="PTHR13271:SF55">
    <property type="entry name" value="SET DOMAIN-CONTAINING PROTEIN"/>
    <property type="match status" value="1"/>
</dbReference>
<dbReference type="AlphaFoldDB" id="A0A2R6RCS8"/>
<name>A0A2R6RCS8_ACTCC</name>
<accession>A0A2R6RCS8</accession>
<organism evidence="1 2">
    <name type="scientific">Actinidia chinensis var. chinensis</name>
    <name type="common">Chinese soft-hair kiwi</name>
    <dbReference type="NCBI Taxonomy" id="1590841"/>
    <lineage>
        <taxon>Eukaryota</taxon>
        <taxon>Viridiplantae</taxon>
        <taxon>Streptophyta</taxon>
        <taxon>Embryophyta</taxon>
        <taxon>Tracheophyta</taxon>
        <taxon>Spermatophyta</taxon>
        <taxon>Magnoliopsida</taxon>
        <taxon>eudicotyledons</taxon>
        <taxon>Gunneridae</taxon>
        <taxon>Pentapetalae</taxon>
        <taxon>asterids</taxon>
        <taxon>Ericales</taxon>
        <taxon>Actinidiaceae</taxon>
        <taxon>Actinidia</taxon>
    </lineage>
</organism>
<reference evidence="1 2" key="1">
    <citation type="submission" date="2017-07" db="EMBL/GenBank/DDBJ databases">
        <title>An improved, manually edited Actinidia chinensis var. chinensis (kiwifruit) genome highlights the challenges associated with draft genomes and gene prediction in plants.</title>
        <authorList>
            <person name="Pilkington S."/>
            <person name="Crowhurst R."/>
            <person name="Hilario E."/>
            <person name="Nardozza S."/>
            <person name="Fraser L."/>
            <person name="Peng Y."/>
            <person name="Gunaseelan K."/>
            <person name="Simpson R."/>
            <person name="Tahir J."/>
            <person name="Deroles S."/>
            <person name="Templeton K."/>
            <person name="Luo Z."/>
            <person name="Davy M."/>
            <person name="Cheng C."/>
            <person name="Mcneilage M."/>
            <person name="Scaglione D."/>
            <person name="Liu Y."/>
            <person name="Zhang Q."/>
            <person name="Datson P."/>
            <person name="De Silva N."/>
            <person name="Gardiner S."/>
            <person name="Bassett H."/>
            <person name="Chagne D."/>
            <person name="Mccallum J."/>
            <person name="Dzierzon H."/>
            <person name="Deng C."/>
            <person name="Wang Y.-Y."/>
            <person name="Barron N."/>
            <person name="Manako K."/>
            <person name="Bowen J."/>
            <person name="Foster T."/>
            <person name="Erridge Z."/>
            <person name="Tiffin H."/>
            <person name="Waite C."/>
            <person name="Davies K."/>
            <person name="Grierson E."/>
            <person name="Laing W."/>
            <person name="Kirk R."/>
            <person name="Chen X."/>
            <person name="Wood M."/>
            <person name="Montefiori M."/>
            <person name="Brummell D."/>
            <person name="Schwinn K."/>
            <person name="Catanach A."/>
            <person name="Fullerton C."/>
            <person name="Li D."/>
            <person name="Meiyalaghan S."/>
            <person name="Nieuwenhuizen N."/>
            <person name="Read N."/>
            <person name="Prakash R."/>
            <person name="Hunter D."/>
            <person name="Zhang H."/>
            <person name="Mckenzie M."/>
            <person name="Knabel M."/>
            <person name="Harris A."/>
            <person name="Allan A."/>
            <person name="Chen A."/>
            <person name="Janssen B."/>
            <person name="Plunkett B."/>
            <person name="Dwamena C."/>
            <person name="Voogd C."/>
            <person name="Leif D."/>
            <person name="Lafferty D."/>
            <person name="Souleyre E."/>
            <person name="Varkonyi-Gasic E."/>
            <person name="Gambi F."/>
            <person name="Hanley J."/>
            <person name="Yao J.-L."/>
            <person name="Cheung J."/>
            <person name="David K."/>
            <person name="Warren B."/>
            <person name="Marsh K."/>
            <person name="Snowden K."/>
            <person name="Lin-Wang K."/>
            <person name="Brian L."/>
            <person name="Martinez-Sanchez M."/>
            <person name="Wang M."/>
            <person name="Ileperuma N."/>
            <person name="Macnee N."/>
            <person name="Campin R."/>
            <person name="Mcatee P."/>
            <person name="Drummond R."/>
            <person name="Espley R."/>
            <person name="Ireland H."/>
            <person name="Wu R."/>
            <person name="Atkinson R."/>
            <person name="Karunairetnam S."/>
            <person name="Bulley S."/>
            <person name="Chunkath S."/>
            <person name="Hanley Z."/>
            <person name="Storey R."/>
            <person name="Thrimawithana A."/>
            <person name="Thomson S."/>
            <person name="David C."/>
            <person name="Testolin R."/>
        </authorList>
    </citation>
    <scope>NUCLEOTIDE SEQUENCE [LARGE SCALE GENOMIC DNA]</scope>
    <source>
        <strain evidence="2">cv. Red5</strain>
        <tissue evidence="1">Young leaf</tissue>
    </source>
</reference>
<proteinExistence type="predicted"/>
<dbReference type="GO" id="GO:0016279">
    <property type="term" value="F:protein-lysine N-methyltransferase activity"/>
    <property type="evidence" value="ECO:0007669"/>
    <property type="project" value="TreeGrafter"/>
</dbReference>
<protein>
    <submittedName>
        <fullName evidence="1">[Fructose-bisphosphate aldolase]-lysine N-methyltransferase</fullName>
    </submittedName>
</protein>
<dbReference type="STRING" id="1590841.A0A2R6RCS8"/>
<evidence type="ECO:0000313" key="2">
    <source>
        <dbReference type="Proteomes" id="UP000241394"/>
    </source>
</evidence>
<keyword evidence="2" id="KW-1185">Reference proteome</keyword>